<keyword evidence="16" id="KW-1185">Reference proteome</keyword>
<feature type="transmembrane region" description="Helical" evidence="12">
    <location>
        <begin position="260"/>
        <end position="280"/>
    </location>
</feature>
<keyword evidence="4 12" id="KW-1003">Cell membrane</keyword>
<feature type="transmembrane region" description="Helical" evidence="12">
    <location>
        <begin position="413"/>
        <end position="434"/>
    </location>
</feature>
<comment type="function">
    <text evidence="12">Transport of potassium into the cell. Likely operates as a K(+):H(+) symporter.</text>
</comment>
<dbReference type="InterPro" id="IPR023051">
    <property type="entry name" value="Kup"/>
</dbReference>
<evidence type="ECO:0000256" key="5">
    <source>
        <dbReference type="ARBA" id="ARBA00022538"/>
    </source>
</evidence>
<dbReference type="Pfam" id="PF22776">
    <property type="entry name" value="K_trans_C"/>
    <property type="match status" value="1"/>
</dbReference>
<dbReference type="GO" id="GO:0005886">
    <property type="term" value="C:plasma membrane"/>
    <property type="evidence" value="ECO:0007669"/>
    <property type="project" value="UniProtKB-SubCell"/>
</dbReference>
<dbReference type="Proteomes" id="UP000549250">
    <property type="component" value="Unassembled WGS sequence"/>
</dbReference>
<feature type="transmembrane region" description="Helical" evidence="12">
    <location>
        <begin position="352"/>
        <end position="373"/>
    </location>
</feature>
<feature type="transmembrane region" description="Helical" evidence="12">
    <location>
        <begin position="225"/>
        <end position="248"/>
    </location>
</feature>
<evidence type="ECO:0000256" key="12">
    <source>
        <dbReference type="HAMAP-Rule" id="MF_01522"/>
    </source>
</evidence>
<organism evidence="15 16">
    <name type="scientific">Azomonas macrocytogenes</name>
    <name type="common">Azotobacter macrocytogenes</name>
    <dbReference type="NCBI Taxonomy" id="69962"/>
    <lineage>
        <taxon>Bacteria</taxon>
        <taxon>Pseudomonadati</taxon>
        <taxon>Pseudomonadota</taxon>
        <taxon>Gammaproteobacteria</taxon>
        <taxon>Pseudomonadales</taxon>
        <taxon>Pseudomonadaceae</taxon>
        <taxon>Azomonas</taxon>
    </lineage>
</organism>
<evidence type="ECO:0000256" key="2">
    <source>
        <dbReference type="ARBA" id="ARBA00007019"/>
    </source>
</evidence>
<dbReference type="GO" id="GO:0015079">
    <property type="term" value="F:potassium ion transmembrane transporter activity"/>
    <property type="evidence" value="ECO:0007669"/>
    <property type="project" value="UniProtKB-UniRule"/>
</dbReference>
<feature type="domain" description="K+ potassium transporter integral membrane" evidence="13">
    <location>
        <begin position="25"/>
        <end position="478"/>
    </location>
</feature>
<feature type="domain" description="K+ potassium transporter C-terminal" evidence="14">
    <location>
        <begin position="491"/>
        <end position="638"/>
    </location>
</feature>
<dbReference type="InterPro" id="IPR003855">
    <property type="entry name" value="K+_transporter"/>
</dbReference>
<comment type="caution">
    <text evidence="15">The sequence shown here is derived from an EMBL/GenBank/DDBJ whole genome shotgun (WGS) entry which is preliminary data.</text>
</comment>
<comment type="catalytic activity">
    <reaction evidence="12">
        <text>K(+)(in) + H(+)(in) = K(+)(out) + H(+)(out)</text>
        <dbReference type="Rhea" id="RHEA:28490"/>
        <dbReference type="ChEBI" id="CHEBI:15378"/>
        <dbReference type="ChEBI" id="CHEBI:29103"/>
    </reaction>
</comment>
<evidence type="ECO:0000256" key="9">
    <source>
        <dbReference type="ARBA" id="ARBA00022989"/>
    </source>
</evidence>
<evidence type="ECO:0000256" key="6">
    <source>
        <dbReference type="ARBA" id="ARBA00022692"/>
    </source>
</evidence>
<dbReference type="InterPro" id="IPR053951">
    <property type="entry name" value="K_trans_N"/>
</dbReference>
<keyword evidence="3 12" id="KW-0813">Transport</keyword>
<feature type="transmembrane region" description="Helical" evidence="12">
    <location>
        <begin position="379"/>
        <end position="401"/>
    </location>
</feature>
<evidence type="ECO:0000313" key="15">
    <source>
        <dbReference type="EMBL" id="MBB3102611.1"/>
    </source>
</evidence>
<keyword evidence="6 12" id="KW-0812">Transmembrane</keyword>
<feature type="transmembrane region" description="Helical" evidence="12">
    <location>
        <begin position="183"/>
        <end position="205"/>
    </location>
</feature>
<keyword evidence="8 12" id="KW-0630">Potassium</keyword>
<proteinExistence type="inferred from homology"/>
<evidence type="ECO:0000313" key="16">
    <source>
        <dbReference type="Proteomes" id="UP000549250"/>
    </source>
</evidence>
<feature type="transmembrane region" description="Helical" evidence="12">
    <location>
        <begin position="117"/>
        <end position="138"/>
    </location>
</feature>
<feature type="transmembrane region" description="Helical" evidence="12">
    <location>
        <begin position="62"/>
        <end position="83"/>
    </location>
</feature>
<evidence type="ECO:0000259" key="14">
    <source>
        <dbReference type="Pfam" id="PF22776"/>
    </source>
</evidence>
<keyword evidence="10 12" id="KW-0406">Ion transport</keyword>
<name>A0A839SZ44_AZOMA</name>
<keyword evidence="9 12" id="KW-1133">Transmembrane helix</keyword>
<accession>A0A839SZ44</accession>
<protein>
    <recommendedName>
        <fullName evidence="12">Probable potassium transport system protein Kup</fullName>
    </recommendedName>
</protein>
<comment type="subcellular location">
    <subcellularLocation>
        <location evidence="12">Cell membrane</location>
        <topology evidence="12">Multi-pass membrane protein</topology>
    </subcellularLocation>
    <subcellularLocation>
        <location evidence="1">Membrane</location>
        <topology evidence="1">Multi-pass membrane protein</topology>
    </subcellularLocation>
</comment>
<sequence length="638" mass="68932">MSESVTDLESSRPAHSGHNRNLAALTLGAIGVVYGDIGTSPLYTVKEIFSPATGLALNHANLIGAVSVIFWALILVVTLKYVILILRADNDGEGGGLALTTLAAKAVKARPALRHALLLLGVFGATLFYGDSVITPAISVLGATEGLELLAPTLEPYVIPFTLVILIGLFVIQRLGTGFVGKWFGPIIALWFVTLGITGISHIARQPAILAALNPLHAWVFLSTQGWQLFAAVGAIVLALTGAEALYADMGHFGRKPIQLAWAGLVLPSLALNYMGQGALLMSTPAAIENPFYHLFPESWLPPALVLATLAAIIASQAVISGAYSMTKQAIQLGFLPRMEVRYTSVKEAGQIYMPAVNWALLAGVIIAVLIFQSSSALAGAYGIAVTLTMLITTLLTYFVVRAGWGVPKSIAIAATALFLLIDVILVASCAIKFFAGGWFPLALAALLFLLMSTWSHGRQLVADSIRKDGTNLQTFIDNLDPQITLHRGQRTAVYAVANPDTVPQALLHNLKHNEVLHKHNIILTVVFHEVPWLGMDKRVEIEPLGRGFWRVTLHFGYMNIPDVPKALMLAESQGLRIPAFETTYFLSRENIMPRAGSGMVTWREQLFAIMTRNAGRVVEYFRLPDNAVIELGTRVQI</sequence>
<evidence type="ECO:0000256" key="1">
    <source>
        <dbReference type="ARBA" id="ARBA00004141"/>
    </source>
</evidence>
<evidence type="ECO:0000256" key="8">
    <source>
        <dbReference type="ARBA" id="ARBA00022958"/>
    </source>
</evidence>
<feature type="transmembrane region" description="Helical" evidence="12">
    <location>
        <begin position="300"/>
        <end position="320"/>
    </location>
</feature>
<evidence type="ECO:0000256" key="11">
    <source>
        <dbReference type="ARBA" id="ARBA00023136"/>
    </source>
</evidence>
<dbReference type="EMBL" id="JACHXI010000003">
    <property type="protein sequence ID" value="MBB3102611.1"/>
    <property type="molecule type" value="Genomic_DNA"/>
</dbReference>
<comment type="similarity">
    <text evidence="2 12">Belongs to the HAK/KUP transporter (TC 2.A.72) family.</text>
</comment>
<feature type="transmembrane region" description="Helical" evidence="12">
    <location>
        <begin position="158"/>
        <end position="176"/>
    </location>
</feature>
<feature type="transmembrane region" description="Helical" evidence="12">
    <location>
        <begin position="440"/>
        <end position="458"/>
    </location>
</feature>
<dbReference type="Pfam" id="PF02705">
    <property type="entry name" value="K_trans"/>
    <property type="match status" value="1"/>
</dbReference>
<evidence type="ECO:0000256" key="3">
    <source>
        <dbReference type="ARBA" id="ARBA00022448"/>
    </source>
</evidence>
<dbReference type="InterPro" id="IPR053952">
    <property type="entry name" value="K_trans_C"/>
</dbReference>
<dbReference type="RefSeq" id="WP_183165594.1">
    <property type="nucleotide sequence ID" value="NZ_JACHXI010000003.1"/>
</dbReference>
<dbReference type="PANTHER" id="PTHR30540:SF79">
    <property type="entry name" value="LOW AFFINITY POTASSIUM TRANSPORT SYSTEM PROTEIN KUP"/>
    <property type="match status" value="1"/>
</dbReference>
<evidence type="ECO:0000256" key="7">
    <source>
        <dbReference type="ARBA" id="ARBA00022847"/>
    </source>
</evidence>
<dbReference type="HAMAP" id="MF_01522">
    <property type="entry name" value="Kup"/>
    <property type="match status" value="1"/>
</dbReference>
<dbReference type="GO" id="GO:0015293">
    <property type="term" value="F:symporter activity"/>
    <property type="evidence" value="ECO:0007669"/>
    <property type="project" value="UniProtKB-UniRule"/>
</dbReference>
<dbReference type="PANTHER" id="PTHR30540">
    <property type="entry name" value="OSMOTIC STRESS POTASSIUM TRANSPORTER"/>
    <property type="match status" value="1"/>
</dbReference>
<gene>
    <name evidence="12" type="primary">kup</name>
    <name evidence="15" type="ORF">FHR87_000994</name>
</gene>
<keyword evidence="7 12" id="KW-0769">Symport</keyword>
<reference evidence="15 16" key="1">
    <citation type="submission" date="2020-08" db="EMBL/GenBank/DDBJ databases">
        <title>Genomic Encyclopedia of Type Strains, Phase III (KMG-III): the genomes of soil and plant-associated and newly described type strains.</title>
        <authorList>
            <person name="Whitman W."/>
        </authorList>
    </citation>
    <scope>NUCLEOTIDE SEQUENCE [LARGE SCALE GENOMIC DNA]</scope>
    <source>
        <strain evidence="15 16">CECT 4462</strain>
    </source>
</reference>
<dbReference type="AlphaFoldDB" id="A0A839SZ44"/>
<keyword evidence="11 12" id="KW-0472">Membrane</keyword>
<keyword evidence="5 12" id="KW-0633">Potassium transport</keyword>
<evidence type="ECO:0000256" key="10">
    <source>
        <dbReference type="ARBA" id="ARBA00023065"/>
    </source>
</evidence>
<evidence type="ECO:0000259" key="13">
    <source>
        <dbReference type="Pfam" id="PF02705"/>
    </source>
</evidence>
<feature type="transmembrane region" description="Helical" evidence="12">
    <location>
        <begin position="21"/>
        <end position="42"/>
    </location>
</feature>
<evidence type="ECO:0000256" key="4">
    <source>
        <dbReference type="ARBA" id="ARBA00022475"/>
    </source>
</evidence>